<evidence type="ECO:0000313" key="2">
    <source>
        <dbReference type="Proteomes" id="UP001642464"/>
    </source>
</evidence>
<organism evidence="1 2">
    <name type="scientific">Durusdinium trenchii</name>
    <dbReference type="NCBI Taxonomy" id="1381693"/>
    <lineage>
        <taxon>Eukaryota</taxon>
        <taxon>Sar</taxon>
        <taxon>Alveolata</taxon>
        <taxon>Dinophyceae</taxon>
        <taxon>Suessiales</taxon>
        <taxon>Symbiodiniaceae</taxon>
        <taxon>Durusdinium</taxon>
    </lineage>
</organism>
<proteinExistence type="predicted"/>
<gene>
    <name evidence="1" type="ORF">SCF082_LOCUS19847</name>
</gene>
<accession>A0ABP0KZY3</accession>
<dbReference type="EMBL" id="CAXAMM010013669">
    <property type="protein sequence ID" value="CAK9031939.1"/>
    <property type="molecule type" value="Genomic_DNA"/>
</dbReference>
<dbReference type="Proteomes" id="UP001642464">
    <property type="component" value="Unassembled WGS sequence"/>
</dbReference>
<protein>
    <submittedName>
        <fullName evidence="1">Uncharacterized protein</fullName>
    </submittedName>
</protein>
<reference evidence="1 2" key="1">
    <citation type="submission" date="2024-02" db="EMBL/GenBank/DDBJ databases">
        <authorList>
            <person name="Chen Y."/>
            <person name="Shah S."/>
            <person name="Dougan E. K."/>
            <person name="Thang M."/>
            <person name="Chan C."/>
        </authorList>
    </citation>
    <scope>NUCLEOTIDE SEQUENCE [LARGE SCALE GENOMIC DNA]</scope>
</reference>
<sequence>MKTVKSLGESFKFEEDCFEIILNEYGEEKICDILDAMNNDSCSTAFSGIEATSTSMNMLKYAWSSKLGLPFKHANMAYMIEWKEHCIQELLPYAKKHDICLFTNVASFYRDEIAPTVAELLDNPSMAVEVLGPLISSKGAMKLSAYCRTHGKECTLRPCKRHIAGTSCKPWSRKGASMGAADPEIVFTLAWLGLRIALEDTEILSENVKSGGGSGSLTATVSDSQPREVQDCGLGSLLLRFLGSQYHMETIMLSPLMIGDPINREREFVKMVHKQKAVEVISPLSRFCKRIWFLDKMGWPDGVLQNEAESELADLEISGDWSLAVAPWGKTDPKLDHGAHWRMDVANDIQLLRRTGPFQLALLSRLRRDDKILPAMKAVWLHSLSSSCPTEESVEHDLQRVHWRPVAESLLNQVLSCATQHQDCEPMTSQLHACDRRSLLMPGSVAVMQIMLPQLQRKDRLPEKDFTEVLLDETIRLSAVLRRCLPGALWQALKAAGNPEAFGAANDVISLLGHDVIIEMTSRACASLHEGEGLGQATFESVRGHLEVLIQALICNLAAQATDVGDSDEQESPSGEDPHVLRALLPAVAAVLLLPVSQQVAALEKQFPTARSWVEYLEPLLHPFPVDRTWNTFFEHGIRAALHLHASDLEESLCLSAALGDDVQDACSWA</sequence>
<keyword evidence="2" id="KW-1185">Reference proteome</keyword>
<name>A0ABP0KZY3_9DINO</name>
<evidence type="ECO:0000313" key="1">
    <source>
        <dbReference type="EMBL" id="CAK9031939.1"/>
    </source>
</evidence>
<comment type="caution">
    <text evidence="1">The sequence shown here is derived from an EMBL/GenBank/DDBJ whole genome shotgun (WGS) entry which is preliminary data.</text>
</comment>